<dbReference type="RefSeq" id="WP_182412427.1">
    <property type="nucleotide sequence ID" value="NZ_CP055153.1"/>
</dbReference>
<reference evidence="1 2" key="1">
    <citation type="submission" date="2020-08" db="EMBL/GenBank/DDBJ databases">
        <title>Adhaeribacter dokdonensis sp. nov., isolated from the rhizosphere of Elymus tsukushiensis, a plant native to the Dokdo Islands, Republic of Korea.</title>
        <authorList>
            <person name="Ghim S.Y."/>
        </authorList>
    </citation>
    <scope>NUCLEOTIDE SEQUENCE [LARGE SCALE GENOMIC DNA]</scope>
    <source>
        <strain evidence="1 2">KUDC8001</strain>
    </source>
</reference>
<evidence type="ECO:0000313" key="2">
    <source>
        <dbReference type="Proteomes" id="UP000514509"/>
    </source>
</evidence>
<proteinExistence type="predicted"/>
<name>A0A7L7LAV4_9BACT</name>
<organism evidence="1 2">
    <name type="scientific">Adhaeribacter radiodurans</name>
    <dbReference type="NCBI Taxonomy" id="2745197"/>
    <lineage>
        <taxon>Bacteria</taxon>
        <taxon>Pseudomonadati</taxon>
        <taxon>Bacteroidota</taxon>
        <taxon>Cytophagia</taxon>
        <taxon>Cytophagales</taxon>
        <taxon>Hymenobacteraceae</taxon>
        <taxon>Adhaeribacter</taxon>
    </lineage>
</organism>
<dbReference type="Gene3D" id="3.90.70.10">
    <property type="entry name" value="Cysteine proteinases"/>
    <property type="match status" value="1"/>
</dbReference>
<dbReference type="KEGG" id="add:HUW48_18905"/>
<dbReference type="AlphaFoldDB" id="A0A7L7LAV4"/>
<protein>
    <recommendedName>
        <fullName evidence="3">C39 family peptidase</fullName>
    </recommendedName>
</protein>
<gene>
    <name evidence="1" type="ORF">HUW48_18905</name>
</gene>
<evidence type="ECO:0008006" key="3">
    <source>
        <dbReference type="Google" id="ProtNLM"/>
    </source>
</evidence>
<keyword evidence="2" id="KW-1185">Reference proteome</keyword>
<dbReference type="EMBL" id="CP055153">
    <property type="protein sequence ID" value="QMU29968.1"/>
    <property type="molecule type" value="Genomic_DNA"/>
</dbReference>
<dbReference type="Proteomes" id="UP000514509">
    <property type="component" value="Chromosome"/>
</dbReference>
<accession>A0A7L7LAV4</accession>
<sequence>MMIENFPYYWSAPKSILRYDSVCGPMAVWGVLRYFGIRVNAGRLPQACHRKGTYLIALAIVLREYGLNVSFYTLPDLELKGFELECYEKARLLGIPIRKAFSLSYLLSRINEHRGALVCYDTFPGYDLDGTGHISPLLGRQDNKLIMPYTDEKLLPRIDFLRGWREPNFCKQCILVSDRK</sequence>
<evidence type="ECO:0000313" key="1">
    <source>
        <dbReference type="EMBL" id="QMU29968.1"/>
    </source>
</evidence>